<keyword evidence="1" id="KW-0963">Cytoplasm</keyword>
<gene>
    <name evidence="6" type="ORF">Nstercoris_01758</name>
</gene>
<dbReference type="Pfam" id="PF04079">
    <property type="entry name" value="SMC_ScpB"/>
    <property type="match status" value="1"/>
</dbReference>
<keyword evidence="4" id="KW-0131">Cell cycle</keyword>
<evidence type="ECO:0000256" key="1">
    <source>
        <dbReference type="ARBA" id="ARBA00022490"/>
    </source>
</evidence>
<dbReference type="GO" id="GO:0051304">
    <property type="term" value="P:chromosome separation"/>
    <property type="evidence" value="ECO:0007669"/>
    <property type="project" value="InterPro"/>
</dbReference>
<protein>
    <submittedName>
        <fullName evidence="6">Segregation and condensation protein B</fullName>
    </submittedName>
</protein>
<dbReference type="AlphaFoldDB" id="A0A4Y1YMV3"/>
<dbReference type="GO" id="GO:0051301">
    <property type="term" value="P:cell division"/>
    <property type="evidence" value="ECO:0007669"/>
    <property type="project" value="UniProtKB-KW"/>
</dbReference>
<evidence type="ECO:0000313" key="6">
    <source>
        <dbReference type="EMBL" id="BBL35490.1"/>
    </source>
</evidence>
<dbReference type="InterPro" id="IPR005234">
    <property type="entry name" value="ScpB_csome_segregation"/>
</dbReference>
<dbReference type="Proteomes" id="UP000316473">
    <property type="component" value="Chromosome"/>
</dbReference>
<feature type="region of interest" description="Disordered" evidence="5">
    <location>
        <begin position="179"/>
        <end position="199"/>
    </location>
</feature>
<sequence>MTTTNLLFSQEQITNVLETALLTTSGPLSLNELNKLFEGKVDNKTLQAALIFLDKKWHDSGIELVAVAGGWRFQSKPEMQVFLDRLDPQKPPRYSRAVMETLAVIAYRQPVTRGDIEEIRGVAVSTPIIRTLELRGWIETIGQRDTPGRPYLYATTQHFLDDLNLQSLEQLPSLESFKSLEEPADNPLDHTAIEGTQLT</sequence>
<keyword evidence="3" id="KW-0159">Chromosome partition</keyword>
<dbReference type="PANTHER" id="PTHR34298:SF2">
    <property type="entry name" value="SEGREGATION AND CONDENSATION PROTEIN B"/>
    <property type="match status" value="1"/>
</dbReference>
<dbReference type="PIRSF" id="PIRSF019345">
    <property type="entry name" value="ScpB"/>
    <property type="match status" value="1"/>
</dbReference>
<dbReference type="InterPro" id="IPR036388">
    <property type="entry name" value="WH-like_DNA-bd_sf"/>
</dbReference>
<dbReference type="NCBIfam" id="TIGR00281">
    <property type="entry name" value="SMC-Scp complex subunit ScpB"/>
    <property type="match status" value="1"/>
</dbReference>
<dbReference type="EMBL" id="AP019755">
    <property type="protein sequence ID" value="BBL35490.1"/>
    <property type="molecule type" value="Genomic_DNA"/>
</dbReference>
<dbReference type="Gene3D" id="1.10.10.10">
    <property type="entry name" value="Winged helix-like DNA-binding domain superfamily/Winged helix DNA-binding domain"/>
    <property type="match status" value="2"/>
</dbReference>
<dbReference type="PANTHER" id="PTHR34298">
    <property type="entry name" value="SEGREGATION AND CONDENSATION PROTEIN B"/>
    <property type="match status" value="1"/>
</dbReference>
<accession>A0A4Y1YMV3</accession>
<evidence type="ECO:0000256" key="3">
    <source>
        <dbReference type="ARBA" id="ARBA00022829"/>
    </source>
</evidence>
<keyword evidence="2" id="KW-0132">Cell division</keyword>
<evidence type="ECO:0000256" key="2">
    <source>
        <dbReference type="ARBA" id="ARBA00022618"/>
    </source>
</evidence>
<dbReference type="KEGG" id="nst:Nstercoris_01758"/>
<reference evidence="6 7" key="1">
    <citation type="submission" date="2019-06" db="EMBL/GenBank/DDBJ databases">
        <title>Nitrosomonas stercoris KYUHI-S whole genome shotgun sequence.</title>
        <authorList>
            <person name="Nakagawa T."/>
            <person name="Tsuchiya Y."/>
            <person name="Takahashi R."/>
        </authorList>
    </citation>
    <scope>NUCLEOTIDE SEQUENCE [LARGE SCALE GENOMIC DNA]</scope>
    <source>
        <strain evidence="6 7">KYUHI-S</strain>
    </source>
</reference>
<evidence type="ECO:0000256" key="4">
    <source>
        <dbReference type="ARBA" id="ARBA00023306"/>
    </source>
</evidence>
<keyword evidence="7" id="KW-1185">Reference proteome</keyword>
<evidence type="ECO:0000313" key="7">
    <source>
        <dbReference type="Proteomes" id="UP000316473"/>
    </source>
</evidence>
<organism evidence="6 7">
    <name type="scientific">Nitrosomonas stercoris</name>
    <dbReference type="NCBI Taxonomy" id="1444684"/>
    <lineage>
        <taxon>Bacteria</taxon>
        <taxon>Pseudomonadati</taxon>
        <taxon>Pseudomonadota</taxon>
        <taxon>Betaproteobacteria</taxon>
        <taxon>Nitrosomonadales</taxon>
        <taxon>Nitrosomonadaceae</taxon>
        <taxon>Nitrosomonas</taxon>
    </lineage>
</organism>
<name>A0A4Y1YMV3_9PROT</name>
<evidence type="ECO:0000256" key="5">
    <source>
        <dbReference type="SAM" id="MobiDB-lite"/>
    </source>
</evidence>
<proteinExistence type="predicted"/>
<dbReference type="InterPro" id="IPR036390">
    <property type="entry name" value="WH_DNA-bd_sf"/>
</dbReference>
<dbReference type="SUPFAM" id="SSF46785">
    <property type="entry name" value="Winged helix' DNA-binding domain"/>
    <property type="match status" value="2"/>
</dbReference>